<accession>A0A4Y2LHU6</accession>
<evidence type="ECO:0000313" key="1">
    <source>
        <dbReference type="EMBL" id="GBN13533.1"/>
    </source>
</evidence>
<sequence length="97" mass="10941">MTMLLCVQVCSNKAWQDRGAKAIRRRDDSAGDQTRDHGSLKALIDSNTMRGAGQFQSNEAWIRWTMDSIYLCRKSASRGDINVERNLLQVVERNAPG</sequence>
<dbReference type="Proteomes" id="UP000499080">
    <property type="component" value="Unassembled WGS sequence"/>
</dbReference>
<dbReference type="AlphaFoldDB" id="A0A4Y2LHU6"/>
<organism evidence="1 2">
    <name type="scientific">Araneus ventricosus</name>
    <name type="common">Orbweaver spider</name>
    <name type="synonym">Epeira ventricosa</name>
    <dbReference type="NCBI Taxonomy" id="182803"/>
    <lineage>
        <taxon>Eukaryota</taxon>
        <taxon>Metazoa</taxon>
        <taxon>Ecdysozoa</taxon>
        <taxon>Arthropoda</taxon>
        <taxon>Chelicerata</taxon>
        <taxon>Arachnida</taxon>
        <taxon>Araneae</taxon>
        <taxon>Araneomorphae</taxon>
        <taxon>Entelegynae</taxon>
        <taxon>Araneoidea</taxon>
        <taxon>Araneidae</taxon>
        <taxon>Araneus</taxon>
    </lineage>
</organism>
<protein>
    <submittedName>
        <fullName evidence="1">Uncharacterized protein</fullName>
    </submittedName>
</protein>
<name>A0A4Y2LHU6_ARAVE</name>
<comment type="caution">
    <text evidence="1">The sequence shown here is derived from an EMBL/GenBank/DDBJ whole genome shotgun (WGS) entry which is preliminary data.</text>
</comment>
<gene>
    <name evidence="1" type="ORF">AVEN_36983_1</name>
</gene>
<evidence type="ECO:0000313" key="2">
    <source>
        <dbReference type="Proteomes" id="UP000499080"/>
    </source>
</evidence>
<dbReference type="EMBL" id="BGPR01005802">
    <property type="protein sequence ID" value="GBN13533.1"/>
    <property type="molecule type" value="Genomic_DNA"/>
</dbReference>
<reference evidence="1 2" key="1">
    <citation type="journal article" date="2019" name="Sci. Rep.">
        <title>Orb-weaving spider Araneus ventricosus genome elucidates the spidroin gene catalogue.</title>
        <authorList>
            <person name="Kono N."/>
            <person name="Nakamura H."/>
            <person name="Ohtoshi R."/>
            <person name="Moran D.A.P."/>
            <person name="Shinohara A."/>
            <person name="Yoshida Y."/>
            <person name="Fujiwara M."/>
            <person name="Mori M."/>
            <person name="Tomita M."/>
            <person name="Arakawa K."/>
        </authorList>
    </citation>
    <scope>NUCLEOTIDE SEQUENCE [LARGE SCALE GENOMIC DNA]</scope>
</reference>
<keyword evidence="2" id="KW-1185">Reference proteome</keyword>
<proteinExistence type="predicted"/>